<dbReference type="PROSITE" id="PS50088">
    <property type="entry name" value="ANK_REPEAT"/>
    <property type="match status" value="1"/>
</dbReference>
<accession>A0A6V7NLW3</accession>
<dbReference type="EC" id="3.1.3.16" evidence="4"/>
<keyword evidence="10" id="KW-0460">Magnesium</keyword>
<dbReference type="InterPro" id="IPR000222">
    <property type="entry name" value="PP2C_BS"/>
</dbReference>
<dbReference type="FunFam" id="3.40.50.150:FF:000135">
    <property type="entry name" value="Arginine N-methyltransferase 2"/>
    <property type="match status" value="1"/>
</dbReference>
<evidence type="ECO:0000256" key="8">
    <source>
        <dbReference type="ARBA" id="ARBA00022723"/>
    </source>
</evidence>
<feature type="domain" description="PPM-type phosphatase" evidence="18">
    <location>
        <begin position="392"/>
        <end position="692"/>
    </location>
</feature>
<name>A0A6V7NLW3_ANACO</name>
<keyword evidence="5" id="KW-0489">Methyltransferase</keyword>
<dbReference type="Gene3D" id="3.40.50.150">
    <property type="entry name" value="Vaccinia Virus protein VP39"/>
    <property type="match status" value="1"/>
</dbReference>
<dbReference type="GO" id="GO:0005634">
    <property type="term" value="C:nucleus"/>
    <property type="evidence" value="ECO:0007669"/>
    <property type="project" value="TreeGrafter"/>
</dbReference>
<evidence type="ECO:0000256" key="3">
    <source>
        <dbReference type="ARBA" id="ARBA00006702"/>
    </source>
</evidence>
<dbReference type="PROSITE" id="PS01032">
    <property type="entry name" value="PPM_1"/>
    <property type="match status" value="1"/>
</dbReference>
<keyword evidence="12" id="KW-0464">Manganese</keyword>
<dbReference type="GO" id="GO:0004722">
    <property type="term" value="F:protein serine/threonine phosphatase activity"/>
    <property type="evidence" value="ECO:0007669"/>
    <property type="project" value="UniProtKB-EC"/>
</dbReference>
<dbReference type="InterPro" id="IPR002110">
    <property type="entry name" value="Ankyrin_rpt"/>
</dbReference>
<dbReference type="InterPro" id="IPR036457">
    <property type="entry name" value="PPM-type-like_dom_sf"/>
</dbReference>
<evidence type="ECO:0000256" key="9">
    <source>
        <dbReference type="ARBA" id="ARBA00022801"/>
    </source>
</evidence>
<evidence type="ECO:0000259" key="18">
    <source>
        <dbReference type="PROSITE" id="PS51746"/>
    </source>
</evidence>
<comment type="similarity">
    <text evidence="3 16">Belongs to the PP2C family.</text>
</comment>
<dbReference type="Pfam" id="PF00481">
    <property type="entry name" value="PP2C"/>
    <property type="match status" value="1"/>
</dbReference>
<dbReference type="PANTHER" id="PTHR32379">
    <property type="entry name" value="GUANIDINOACETATE N-METHYLTRANSFERASE"/>
    <property type="match status" value="1"/>
</dbReference>
<dbReference type="PROSITE" id="PS51559">
    <property type="entry name" value="SAM_RMT2"/>
    <property type="match status" value="1"/>
</dbReference>
<dbReference type="PROSITE" id="PS50297">
    <property type="entry name" value="ANK_REP_REGION"/>
    <property type="match status" value="1"/>
</dbReference>
<dbReference type="GO" id="GO:0005737">
    <property type="term" value="C:cytoplasm"/>
    <property type="evidence" value="ECO:0007669"/>
    <property type="project" value="TreeGrafter"/>
</dbReference>
<dbReference type="Gene3D" id="1.25.40.20">
    <property type="entry name" value="Ankyrin repeat-containing domain"/>
    <property type="match status" value="1"/>
</dbReference>
<comment type="catalytic activity">
    <reaction evidence="14">
        <text>O-phospho-L-threonyl-[protein] + H2O = L-threonyl-[protein] + phosphate</text>
        <dbReference type="Rhea" id="RHEA:47004"/>
        <dbReference type="Rhea" id="RHEA-COMP:11060"/>
        <dbReference type="Rhea" id="RHEA-COMP:11605"/>
        <dbReference type="ChEBI" id="CHEBI:15377"/>
        <dbReference type="ChEBI" id="CHEBI:30013"/>
        <dbReference type="ChEBI" id="CHEBI:43474"/>
        <dbReference type="ChEBI" id="CHEBI:61977"/>
        <dbReference type="EC" id="3.1.3.16"/>
    </reaction>
</comment>
<dbReference type="GO" id="GO:0046872">
    <property type="term" value="F:metal ion binding"/>
    <property type="evidence" value="ECO:0007669"/>
    <property type="project" value="UniProtKB-KW"/>
</dbReference>
<evidence type="ECO:0000256" key="14">
    <source>
        <dbReference type="ARBA" id="ARBA00048336"/>
    </source>
</evidence>
<dbReference type="CDD" id="cd02440">
    <property type="entry name" value="AdoMet_MTases"/>
    <property type="match status" value="1"/>
</dbReference>
<evidence type="ECO:0000256" key="11">
    <source>
        <dbReference type="ARBA" id="ARBA00022912"/>
    </source>
</evidence>
<dbReference type="InterPro" id="IPR029063">
    <property type="entry name" value="SAM-dependent_MTases_sf"/>
</dbReference>
<dbReference type="PROSITE" id="PS51746">
    <property type="entry name" value="PPM_2"/>
    <property type="match status" value="1"/>
</dbReference>
<keyword evidence="7" id="KW-0949">S-adenosyl-L-methionine</keyword>
<comment type="cofactor">
    <cofactor evidence="2">
        <name>Mg(2+)</name>
        <dbReference type="ChEBI" id="CHEBI:18420"/>
    </cofactor>
</comment>
<evidence type="ECO:0000259" key="17">
    <source>
        <dbReference type="PROSITE" id="PS51559"/>
    </source>
</evidence>
<comment type="catalytic activity">
    <reaction evidence="13">
        <text>O-phospho-L-seryl-[protein] + H2O = L-seryl-[protein] + phosphate</text>
        <dbReference type="Rhea" id="RHEA:20629"/>
        <dbReference type="Rhea" id="RHEA-COMP:9863"/>
        <dbReference type="Rhea" id="RHEA-COMP:11604"/>
        <dbReference type="ChEBI" id="CHEBI:15377"/>
        <dbReference type="ChEBI" id="CHEBI:29999"/>
        <dbReference type="ChEBI" id="CHEBI:43474"/>
        <dbReference type="ChEBI" id="CHEBI:83421"/>
        <dbReference type="EC" id="3.1.3.16"/>
    </reaction>
</comment>
<dbReference type="FunFam" id="3.60.40.10:FF:000020">
    <property type="entry name" value="Probable protein phosphatase 2C 42"/>
    <property type="match status" value="1"/>
</dbReference>
<evidence type="ECO:0000256" key="7">
    <source>
        <dbReference type="ARBA" id="ARBA00022691"/>
    </source>
</evidence>
<dbReference type="GO" id="GO:0008757">
    <property type="term" value="F:S-adenosylmethionine-dependent methyltransferase activity"/>
    <property type="evidence" value="ECO:0007669"/>
    <property type="project" value="TreeGrafter"/>
</dbReference>
<dbReference type="Pfam" id="PF12796">
    <property type="entry name" value="Ank_2"/>
    <property type="match status" value="1"/>
</dbReference>
<evidence type="ECO:0000256" key="4">
    <source>
        <dbReference type="ARBA" id="ARBA00013081"/>
    </source>
</evidence>
<dbReference type="InterPro" id="IPR051038">
    <property type="entry name" value="RMT2/GAMT_Mtase"/>
</dbReference>
<evidence type="ECO:0000256" key="1">
    <source>
        <dbReference type="ARBA" id="ARBA00001936"/>
    </source>
</evidence>
<evidence type="ECO:0000256" key="16">
    <source>
        <dbReference type="RuleBase" id="RU003465"/>
    </source>
</evidence>
<evidence type="ECO:0000256" key="6">
    <source>
        <dbReference type="ARBA" id="ARBA00022679"/>
    </source>
</evidence>
<dbReference type="SMART" id="SM00248">
    <property type="entry name" value="ANK"/>
    <property type="match status" value="3"/>
</dbReference>
<keyword evidence="6" id="KW-0808">Transferase</keyword>
<dbReference type="SUPFAM" id="SSF81606">
    <property type="entry name" value="PP2C-like"/>
    <property type="match status" value="1"/>
</dbReference>
<keyword evidence="8" id="KW-0479">Metal-binding</keyword>
<keyword evidence="15" id="KW-0040">ANK repeat</keyword>
<evidence type="ECO:0000256" key="12">
    <source>
        <dbReference type="ARBA" id="ARBA00023211"/>
    </source>
</evidence>
<dbReference type="Gene3D" id="3.60.40.10">
    <property type="entry name" value="PPM-type phosphatase domain"/>
    <property type="match status" value="1"/>
</dbReference>
<dbReference type="CDD" id="cd00143">
    <property type="entry name" value="PP2Cc"/>
    <property type="match status" value="1"/>
</dbReference>
<feature type="domain" description="RMT2" evidence="17">
    <location>
        <begin position="109"/>
        <end position="335"/>
    </location>
</feature>
<evidence type="ECO:0000256" key="15">
    <source>
        <dbReference type="PROSITE-ProRule" id="PRU00023"/>
    </source>
</evidence>
<dbReference type="SUPFAM" id="SSF53335">
    <property type="entry name" value="S-adenosyl-L-methionine-dependent methyltransferases"/>
    <property type="match status" value="1"/>
</dbReference>
<evidence type="ECO:0000256" key="10">
    <source>
        <dbReference type="ARBA" id="ARBA00022842"/>
    </source>
</evidence>
<dbReference type="InterPro" id="IPR036770">
    <property type="entry name" value="Ankyrin_rpt-contain_sf"/>
</dbReference>
<sequence length="742" mass="82058">MADRAAEELLCDAAAAGDAAQVSTLLAAGADPAFFDSDGMTPLMHAARHGRAAAVRLLLDAGAPWNALSPSGLSAGDLAMAHAHGDALDLLLDAAVRAELVLGRAAAAASAPAADRAYLAERVAFGEDRIVDAESKAVMMAWERPLMEAHARAVCGGGGGGGGGGVGRVLNVGFGMGLVDEAIQKYEPEEHTIVEAHPDVYDRMLKLGWGEKKNVKIVFGRWQDVLPQLESYDGIFFDTYGEYYEDMREFHQHLPRLLKPGGIYSYFNGLCGDNAFFHVVYCQLISLELANLGYATQFIPLPVKDCLSEQVWEGVKQKYWQLDTYHLPVVQAETDSERRRRRRRRRRERERERGVEMMVRSWIRPLERCFGRFGVGDGLLWDLDLKPHAMGEFSIAVVQANNALEDQGQVLTSPSATFVGIYDGHGGPEASRFVRSRLFTHLQRFASEQGGLSAEVIKKAFAATEEEFLHLVKRSWAARPQIASVGSCCLIGAIADGMLYVANLGDSRAVLGRRGADGRAVVAERLSKDHNVAVEEVRKEVVALHPDDSHIVVYTRGVWRIKGIIQVSRSIGDIYLKKPELSSDPLFRQFGSPVPLKRPVITAEPSILVRKLKPNDLFLIFASDGLWEQLSDEAAVEIVVNNPRAGIAKRLVRAAVNEAAKKRELRYDDIKKIEKGVRRHFHDDITVIVIYLDHHRQGTRFQLNGANFNCTSAPVDIFSFNSDDSEEPLHPNLRMDTAWSQY</sequence>
<dbReference type="SUPFAM" id="SSF48403">
    <property type="entry name" value="Ankyrin repeat"/>
    <property type="match status" value="1"/>
</dbReference>
<dbReference type="EMBL" id="LR862139">
    <property type="protein sequence ID" value="CAD1819477.1"/>
    <property type="molecule type" value="Genomic_DNA"/>
</dbReference>
<comment type="cofactor">
    <cofactor evidence="1">
        <name>Mn(2+)</name>
        <dbReference type="ChEBI" id="CHEBI:29035"/>
    </cofactor>
</comment>
<dbReference type="PANTHER" id="PTHR32379:SF1">
    <property type="entry name" value="GUANIDINOACETATE N-METHYLTRANSFERASE"/>
    <property type="match status" value="1"/>
</dbReference>
<keyword evidence="9 16" id="KW-0378">Hydrolase</keyword>
<evidence type="ECO:0000313" key="19">
    <source>
        <dbReference type="EMBL" id="CAD1819477.1"/>
    </source>
</evidence>
<dbReference type="AlphaFoldDB" id="A0A6V7NLW3"/>
<keyword evidence="11 16" id="KW-0904">Protein phosphatase</keyword>
<dbReference type="FunFam" id="1.25.40.20:FF:000307">
    <property type="entry name" value="Protein arginine N-methyltransferase 2"/>
    <property type="match status" value="1"/>
</dbReference>
<proteinExistence type="inferred from homology"/>
<gene>
    <name evidence="19" type="ORF">CB5_LOCUS2688</name>
</gene>
<protein>
    <recommendedName>
        <fullName evidence="4">protein-serine/threonine phosphatase</fullName>
        <ecNumber evidence="4">3.1.3.16</ecNumber>
    </recommendedName>
</protein>
<evidence type="ECO:0000256" key="13">
    <source>
        <dbReference type="ARBA" id="ARBA00047761"/>
    </source>
</evidence>
<dbReference type="SMART" id="SM00332">
    <property type="entry name" value="PP2Cc"/>
    <property type="match status" value="1"/>
</dbReference>
<dbReference type="InterPro" id="IPR001932">
    <property type="entry name" value="PPM-type_phosphatase-like_dom"/>
</dbReference>
<evidence type="ECO:0000256" key="5">
    <source>
        <dbReference type="ARBA" id="ARBA00022603"/>
    </source>
</evidence>
<organism evidence="19">
    <name type="scientific">Ananas comosus var. bracteatus</name>
    <name type="common">red pineapple</name>
    <dbReference type="NCBI Taxonomy" id="296719"/>
    <lineage>
        <taxon>Eukaryota</taxon>
        <taxon>Viridiplantae</taxon>
        <taxon>Streptophyta</taxon>
        <taxon>Embryophyta</taxon>
        <taxon>Tracheophyta</taxon>
        <taxon>Spermatophyta</taxon>
        <taxon>Magnoliopsida</taxon>
        <taxon>Liliopsida</taxon>
        <taxon>Poales</taxon>
        <taxon>Bromeliaceae</taxon>
        <taxon>Bromelioideae</taxon>
        <taxon>Ananas</taxon>
    </lineage>
</organism>
<reference evidence="19" key="1">
    <citation type="submission" date="2020-07" db="EMBL/GenBank/DDBJ databases">
        <authorList>
            <person name="Lin J."/>
        </authorList>
    </citation>
    <scope>NUCLEOTIDE SEQUENCE</scope>
</reference>
<dbReference type="GO" id="GO:0032259">
    <property type="term" value="P:methylation"/>
    <property type="evidence" value="ECO:0007669"/>
    <property type="project" value="UniProtKB-KW"/>
</dbReference>
<feature type="repeat" description="ANK" evidence="15">
    <location>
        <begin position="38"/>
        <end position="70"/>
    </location>
</feature>
<evidence type="ECO:0000256" key="2">
    <source>
        <dbReference type="ARBA" id="ARBA00001946"/>
    </source>
</evidence>
<dbReference type="InterPro" id="IPR026480">
    <property type="entry name" value="RMT2_dom"/>
</dbReference>